<dbReference type="PROSITE" id="PS50048">
    <property type="entry name" value="ZN2_CY6_FUNGAL_2"/>
    <property type="match status" value="1"/>
</dbReference>
<sequence>MPALPWSADPPDASLFRAPNGASHSASAVRDGNDADKPNERCFRRRIPEQSQEPRTPPFQSASVWHRKPFLLGAHIAPGPLPSFVTPRTGPLLRSAPLLRTASMVGVPGRSKGCNTCRRRKKGCDQQTPVCGQCRALGLVCGGYERERIWINNSAAASNGNSTPIYTVAVRQSPPRRQPGSESPSAITLHSSFARTAREAQYFGLYCTSYLPRGRRAVSLDATSPSLSPRAWILLLEKLFYADDALRHVVLALSASVLGAEKADTQLKLKGLQTYTDSVRSIAVALKNPQRSSADGVLAAVKLSIFYEILFGLDGKQYEGMGRISQISGWSGHLDGQSALLQQRGPGAFTSGTAHQLFTEGRYELALMALSRRKPTFLSEPEWMTRPWATNDRTMRDKLVDALVKVPSYLEKLDQSRRTEDVDLSNRRREALIAECQETVEDLARWRREMGPAIDRFDYTAAAAGLPLPVPSIDADFDLLHLSVMYWTTSMFLVSTWELALDEYIQPGVSPSMLTFQGRLTFVPEQVVPPPGVPRPDVSSRSYVYRIAHSMHLFFAPGTGAWGANAAILPLGLALRYLMVVETGTMGKERQMLSDCFVKPYMGTFVGRFLRNFQQDADGPMEEGPNFFAQAEAKSRRWWLQGVD</sequence>
<proteinExistence type="predicted"/>
<dbReference type="PANTHER" id="PTHR38111">
    <property type="entry name" value="ZN(2)-C6 FUNGAL-TYPE DOMAIN-CONTAINING PROTEIN-RELATED"/>
    <property type="match status" value="1"/>
</dbReference>
<feature type="domain" description="Zn(2)-C6 fungal-type" evidence="3">
    <location>
        <begin position="113"/>
        <end position="141"/>
    </location>
</feature>
<feature type="compositionally biased region" description="Polar residues" evidence="2">
    <location>
        <begin position="49"/>
        <end position="61"/>
    </location>
</feature>
<comment type="caution">
    <text evidence="4">The sequence shown here is derived from an EMBL/GenBank/DDBJ whole genome shotgun (WGS) entry which is preliminary data.</text>
</comment>
<gene>
    <name evidence="4" type="ORF">AAL_05837</name>
</gene>
<dbReference type="STRING" id="1081109.A0A167ZL61"/>
<dbReference type="EMBL" id="AZGY01000014">
    <property type="protein sequence ID" value="KZZ92805.1"/>
    <property type="molecule type" value="Genomic_DNA"/>
</dbReference>
<dbReference type="Gene3D" id="4.10.240.10">
    <property type="entry name" value="Zn(2)-C6 fungal-type DNA-binding domain"/>
    <property type="match status" value="1"/>
</dbReference>
<dbReference type="Proteomes" id="UP000078544">
    <property type="component" value="Unassembled WGS sequence"/>
</dbReference>
<dbReference type="InterPro" id="IPR053178">
    <property type="entry name" value="Osmoadaptation_assoc"/>
</dbReference>
<dbReference type="CDD" id="cd00067">
    <property type="entry name" value="GAL4"/>
    <property type="match status" value="1"/>
</dbReference>
<keyword evidence="1" id="KW-0539">Nucleus</keyword>
<evidence type="ECO:0000256" key="2">
    <source>
        <dbReference type="SAM" id="MobiDB-lite"/>
    </source>
</evidence>
<reference evidence="4 5" key="1">
    <citation type="journal article" date="2016" name="Genome Biol. Evol.">
        <title>Divergent and convergent evolution of fungal pathogenicity.</title>
        <authorList>
            <person name="Shang Y."/>
            <person name="Xiao G."/>
            <person name="Zheng P."/>
            <person name="Cen K."/>
            <person name="Zhan S."/>
            <person name="Wang C."/>
        </authorList>
    </citation>
    <scope>NUCLEOTIDE SEQUENCE [LARGE SCALE GENOMIC DNA]</scope>
    <source>
        <strain evidence="4 5">RCEF 2490</strain>
    </source>
</reference>
<accession>A0A167ZL61</accession>
<feature type="region of interest" description="Disordered" evidence="2">
    <location>
        <begin position="1"/>
        <end position="61"/>
    </location>
</feature>
<feature type="compositionally biased region" description="Basic and acidic residues" evidence="2">
    <location>
        <begin position="31"/>
        <end position="48"/>
    </location>
</feature>
<dbReference type="InterPro" id="IPR001138">
    <property type="entry name" value="Zn2Cys6_DnaBD"/>
</dbReference>
<dbReference type="GO" id="GO:0000981">
    <property type="term" value="F:DNA-binding transcription factor activity, RNA polymerase II-specific"/>
    <property type="evidence" value="ECO:0007669"/>
    <property type="project" value="InterPro"/>
</dbReference>
<evidence type="ECO:0000313" key="4">
    <source>
        <dbReference type="EMBL" id="KZZ92805.1"/>
    </source>
</evidence>
<name>A0A167ZL61_9HYPO</name>
<dbReference type="GO" id="GO:0003677">
    <property type="term" value="F:DNA binding"/>
    <property type="evidence" value="ECO:0007669"/>
    <property type="project" value="UniProtKB-KW"/>
</dbReference>
<dbReference type="PANTHER" id="PTHR38111:SF11">
    <property type="entry name" value="TRANSCRIPTION FACTOR DOMAIN-CONTAINING PROTEIN-RELATED"/>
    <property type="match status" value="1"/>
</dbReference>
<dbReference type="SUPFAM" id="SSF57701">
    <property type="entry name" value="Zn2/Cys6 DNA-binding domain"/>
    <property type="match status" value="1"/>
</dbReference>
<evidence type="ECO:0000259" key="3">
    <source>
        <dbReference type="PROSITE" id="PS50048"/>
    </source>
</evidence>
<evidence type="ECO:0000313" key="5">
    <source>
        <dbReference type="Proteomes" id="UP000078544"/>
    </source>
</evidence>
<protein>
    <submittedName>
        <fullName evidence="4">Zn(2)-C6 fungal-type DNA-binding domain protein</fullName>
    </submittedName>
</protein>
<dbReference type="Pfam" id="PF00172">
    <property type="entry name" value="Zn_clus"/>
    <property type="match status" value="1"/>
</dbReference>
<keyword evidence="4" id="KW-0238">DNA-binding</keyword>
<dbReference type="OrthoDB" id="3525185at2759"/>
<dbReference type="SMART" id="SM00066">
    <property type="entry name" value="GAL4"/>
    <property type="match status" value="1"/>
</dbReference>
<keyword evidence="5" id="KW-1185">Reference proteome</keyword>
<dbReference type="PROSITE" id="PS00463">
    <property type="entry name" value="ZN2_CY6_FUNGAL_1"/>
    <property type="match status" value="1"/>
</dbReference>
<dbReference type="AlphaFoldDB" id="A0A167ZL61"/>
<dbReference type="InterPro" id="IPR036864">
    <property type="entry name" value="Zn2-C6_fun-type_DNA-bd_sf"/>
</dbReference>
<evidence type="ECO:0000256" key="1">
    <source>
        <dbReference type="ARBA" id="ARBA00023242"/>
    </source>
</evidence>
<organism evidence="4 5">
    <name type="scientific">Moelleriella libera RCEF 2490</name>
    <dbReference type="NCBI Taxonomy" id="1081109"/>
    <lineage>
        <taxon>Eukaryota</taxon>
        <taxon>Fungi</taxon>
        <taxon>Dikarya</taxon>
        <taxon>Ascomycota</taxon>
        <taxon>Pezizomycotina</taxon>
        <taxon>Sordariomycetes</taxon>
        <taxon>Hypocreomycetidae</taxon>
        <taxon>Hypocreales</taxon>
        <taxon>Clavicipitaceae</taxon>
        <taxon>Moelleriella</taxon>
    </lineage>
</organism>
<dbReference type="GO" id="GO:0008270">
    <property type="term" value="F:zinc ion binding"/>
    <property type="evidence" value="ECO:0007669"/>
    <property type="project" value="InterPro"/>
</dbReference>